<dbReference type="RefSeq" id="WP_380098161.1">
    <property type="nucleotide sequence ID" value="NZ_JBHRYD010000015.1"/>
</dbReference>
<evidence type="ECO:0000256" key="7">
    <source>
        <dbReference type="ARBA" id="ARBA00022840"/>
    </source>
</evidence>
<keyword evidence="9" id="KW-0472">Membrane</keyword>
<evidence type="ECO:0000256" key="6">
    <source>
        <dbReference type="ARBA" id="ARBA00022741"/>
    </source>
</evidence>
<dbReference type="SUPFAM" id="SSF52540">
    <property type="entry name" value="P-loop containing nucleoside triphosphate hydrolases"/>
    <property type="match status" value="1"/>
</dbReference>
<dbReference type="InterPro" id="IPR017871">
    <property type="entry name" value="ABC_transporter-like_CS"/>
</dbReference>
<dbReference type="InterPro" id="IPR003593">
    <property type="entry name" value="AAA+_ATPase"/>
</dbReference>
<dbReference type="EMBL" id="JBHRYD010000015">
    <property type="protein sequence ID" value="MFC3706104.1"/>
    <property type="molecule type" value="Genomic_DNA"/>
</dbReference>
<sequence>MTDNPLLSIRGLKVQFPLREGLIRAVDGVDVDAHSSKTLCIVGESGSGKSMLARSILQIVSAPGRVTEGKILFTRPGQPSVDIAGLDPKGKPIRAIRGRDIAMIFQEPMNSLSPIHSVGNQLVEKILLHHKIGKKAAIERAIGALDKVGIPNPRQRMDNYPFELSGGMRQRVMIAMALACEPALLIADEPTTALDVTTQANILDLIAGLQKELGMGVVFITHDLGVVAEIADEVAVVYLGRVVERGSVDDIFYNPQHPYTLALLASIPKLGARRARGQRLHAIEGMVPHPLDRPVGCPFHTRCAEARAGLCDRVDPATLELEPAHFVACHMRDPSIVNSSAEVIT</sequence>
<evidence type="ECO:0000256" key="2">
    <source>
        <dbReference type="ARBA" id="ARBA00005417"/>
    </source>
</evidence>
<dbReference type="NCBIfam" id="TIGR01727">
    <property type="entry name" value="oligo_HPY"/>
    <property type="match status" value="1"/>
</dbReference>
<reference evidence="12" key="1">
    <citation type="journal article" date="2019" name="Int. J. Syst. Evol. Microbiol.">
        <title>The Global Catalogue of Microorganisms (GCM) 10K type strain sequencing project: providing services to taxonomists for standard genome sequencing and annotation.</title>
        <authorList>
            <consortium name="The Broad Institute Genomics Platform"/>
            <consortium name="The Broad Institute Genome Sequencing Center for Infectious Disease"/>
            <person name="Wu L."/>
            <person name="Ma J."/>
        </authorList>
    </citation>
    <scope>NUCLEOTIDE SEQUENCE [LARGE SCALE GENOMIC DNA]</scope>
    <source>
        <strain evidence="12">KCTC 42281</strain>
    </source>
</reference>
<evidence type="ECO:0000256" key="1">
    <source>
        <dbReference type="ARBA" id="ARBA00004417"/>
    </source>
</evidence>
<keyword evidence="8" id="KW-1278">Translocase</keyword>
<keyword evidence="3" id="KW-0813">Transport</keyword>
<evidence type="ECO:0000256" key="9">
    <source>
        <dbReference type="ARBA" id="ARBA00023136"/>
    </source>
</evidence>
<comment type="caution">
    <text evidence="11">The sequence shown here is derived from an EMBL/GenBank/DDBJ whole genome shotgun (WGS) entry which is preliminary data.</text>
</comment>
<dbReference type="PROSITE" id="PS50893">
    <property type="entry name" value="ABC_TRANSPORTER_2"/>
    <property type="match status" value="1"/>
</dbReference>
<comment type="subcellular location">
    <subcellularLocation>
        <location evidence="1">Cell inner membrane</location>
        <topology evidence="1">Peripheral membrane protein</topology>
    </subcellularLocation>
</comment>
<gene>
    <name evidence="11" type="ORF">ACFOOL_15235</name>
</gene>
<comment type="similarity">
    <text evidence="2">Belongs to the ABC transporter superfamily.</text>
</comment>
<proteinExistence type="inferred from homology"/>
<evidence type="ECO:0000313" key="11">
    <source>
        <dbReference type="EMBL" id="MFC3706104.1"/>
    </source>
</evidence>
<dbReference type="GO" id="GO:0005524">
    <property type="term" value="F:ATP binding"/>
    <property type="evidence" value="ECO:0007669"/>
    <property type="project" value="UniProtKB-KW"/>
</dbReference>
<dbReference type="Gene3D" id="3.40.50.300">
    <property type="entry name" value="P-loop containing nucleotide triphosphate hydrolases"/>
    <property type="match status" value="1"/>
</dbReference>
<evidence type="ECO:0000313" key="12">
    <source>
        <dbReference type="Proteomes" id="UP001595613"/>
    </source>
</evidence>
<evidence type="ECO:0000256" key="8">
    <source>
        <dbReference type="ARBA" id="ARBA00022967"/>
    </source>
</evidence>
<evidence type="ECO:0000259" key="10">
    <source>
        <dbReference type="PROSITE" id="PS50893"/>
    </source>
</evidence>
<evidence type="ECO:0000256" key="4">
    <source>
        <dbReference type="ARBA" id="ARBA00022475"/>
    </source>
</evidence>
<protein>
    <submittedName>
        <fullName evidence="11">ABC transporter ATP-binding protein</fullName>
    </submittedName>
</protein>
<keyword evidence="5" id="KW-0997">Cell inner membrane</keyword>
<feature type="domain" description="ABC transporter" evidence="10">
    <location>
        <begin position="9"/>
        <end position="264"/>
    </location>
</feature>
<keyword evidence="6" id="KW-0547">Nucleotide-binding</keyword>
<dbReference type="CDD" id="cd03257">
    <property type="entry name" value="ABC_NikE_OppD_transporters"/>
    <property type="match status" value="1"/>
</dbReference>
<dbReference type="InterPro" id="IPR050388">
    <property type="entry name" value="ABC_Ni/Peptide_Import"/>
</dbReference>
<dbReference type="InterPro" id="IPR003439">
    <property type="entry name" value="ABC_transporter-like_ATP-bd"/>
</dbReference>
<dbReference type="SMART" id="SM00382">
    <property type="entry name" value="AAA"/>
    <property type="match status" value="1"/>
</dbReference>
<keyword evidence="12" id="KW-1185">Reference proteome</keyword>
<dbReference type="PANTHER" id="PTHR43297:SF14">
    <property type="entry name" value="ATPASE AAA-TYPE CORE DOMAIN-CONTAINING PROTEIN"/>
    <property type="match status" value="1"/>
</dbReference>
<dbReference type="Pfam" id="PF00005">
    <property type="entry name" value="ABC_tran"/>
    <property type="match status" value="1"/>
</dbReference>
<evidence type="ECO:0000256" key="5">
    <source>
        <dbReference type="ARBA" id="ARBA00022519"/>
    </source>
</evidence>
<organism evidence="11 12">
    <name type="scientific">Devosia honganensis</name>
    <dbReference type="NCBI Taxonomy" id="1610527"/>
    <lineage>
        <taxon>Bacteria</taxon>
        <taxon>Pseudomonadati</taxon>
        <taxon>Pseudomonadota</taxon>
        <taxon>Alphaproteobacteria</taxon>
        <taxon>Hyphomicrobiales</taxon>
        <taxon>Devosiaceae</taxon>
        <taxon>Devosia</taxon>
    </lineage>
</organism>
<dbReference type="InterPro" id="IPR027417">
    <property type="entry name" value="P-loop_NTPase"/>
</dbReference>
<evidence type="ECO:0000256" key="3">
    <source>
        <dbReference type="ARBA" id="ARBA00022448"/>
    </source>
</evidence>
<keyword evidence="4" id="KW-1003">Cell membrane</keyword>
<dbReference type="PANTHER" id="PTHR43297">
    <property type="entry name" value="OLIGOPEPTIDE TRANSPORT ATP-BINDING PROTEIN APPD"/>
    <property type="match status" value="1"/>
</dbReference>
<keyword evidence="7 11" id="KW-0067">ATP-binding</keyword>
<dbReference type="Proteomes" id="UP001595613">
    <property type="component" value="Unassembled WGS sequence"/>
</dbReference>
<dbReference type="InterPro" id="IPR013563">
    <property type="entry name" value="Oligopep_ABC_C"/>
</dbReference>
<dbReference type="PROSITE" id="PS00211">
    <property type="entry name" value="ABC_TRANSPORTER_1"/>
    <property type="match status" value="1"/>
</dbReference>
<dbReference type="Pfam" id="PF08352">
    <property type="entry name" value="oligo_HPY"/>
    <property type="match status" value="1"/>
</dbReference>
<name>A0ABV7X655_9HYPH</name>
<accession>A0ABV7X655</accession>